<dbReference type="Pfam" id="PF13505">
    <property type="entry name" value="OMP_b-brl"/>
    <property type="match status" value="1"/>
</dbReference>
<evidence type="ECO:0000256" key="1">
    <source>
        <dbReference type="ARBA" id="ARBA00022729"/>
    </source>
</evidence>
<proteinExistence type="predicted"/>
<dbReference type="OrthoDB" id="5684919at2"/>
<evidence type="ECO:0000313" key="4">
    <source>
        <dbReference type="EMBL" id="MDD2168732.1"/>
    </source>
</evidence>
<protein>
    <submittedName>
        <fullName evidence="4">Porin family protein</fullName>
    </submittedName>
</protein>
<dbReference type="EMBL" id="CP121769">
    <property type="protein sequence ID" value="WGE11199.1"/>
    <property type="molecule type" value="Genomic_DNA"/>
</dbReference>
<dbReference type="KEGG" id="hpas:JL26_07085"/>
<reference evidence="4" key="2">
    <citation type="submission" date="2022-09" db="EMBL/GenBank/DDBJ databases">
        <title>Molecular characterization of Glaesserella parasuis strains circulating in commercial swine farms using whole-genome sequencing.</title>
        <authorList>
            <person name="Mugabi R."/>
            <person name="Clavijo M."/>
            <person name="Li G."/>
        </authorList>
    </citation>
    <scope>NUCLEOTIDE SEQUENCE</scope>
    <source>
        <strain evidence="4">0435-53</strain>
    </source>
</reference>
<evidence type="ECO:0000259" key="3">
    <source>
        <dbReference type="Pfam" id="PF13505"/>
    </source>
</evidence>
<dbReference type="InterPro" id="IPR011250">
    <property type="entry name" value="OMP/PagP_B-barrel"/>
</dbReference>
<dbReference type="AlphaFoldDB" id="A0A084EXR1"/>
<keyword evidence="1 2" id="KW-0732">Signal</keyword>
<feature type="signal peptide" evidence="2">
    <location>
        <begin position="1"/>
        <end position="16"/>
    </location>
</feature>
<evidence type="ECO:0000313" key="7">
    <source>
        <dbReference type="Proteomes" id="UP001148834"/>
    </source>
</evidence>
<dbReference type="RefSeq" id="WP_021111338.1">
    <property type="nucleotide sequence ID" value="NZ_CP009158.1"/>
</dbReference>
<reference evidence="6" key="3">
    <citation type="submission" date="2023-04" db="EMBL/GenBank/DDBJ databases">
        <title>Molecular characterization of the Integrative and Conjugative elements harboring multidrug-resistance gene from Glaesserella (Haemophilus) parasuis.</title>
        <authorList>
            <person name="Che Y."/>
            <person name="Zhou L."/>
        </authorList>
    </citation>
    <scope>NUCLEOTIDE SEQUENCE</scope>
    <source>
        <strain evidence="6">Z44</strain>
    </source>
</reference>
<dbReference type="EMBL" id="CP071491">
    <property type="protein sequence ID" value="QSX18108.1"/>
    <property type="molecule type" value="Genomic_DNA"/>
</dbReference>
<name>A0A084EXR1_GLAPU</name>
<organism evidence="4 7">
    <name type="scientific">Glaesserella parasuis</name>
    <name type="common">Haemophilus parasuis</name>
    <dbReference type="NCBI Taxonomy" id="738"/>
    <lineage>
        <taxon>Bacteria</taxon>
        <taxon>Pseudomonadati</taxon>
        <taxon>Pseudomonadota</taxon>
        <taxon>Gammaproteobacteria</taxon>
        <taxon>Pasteurellales</taxon>
        <taxon>Pasteurellaceae</taxon>
        <taxon>Glaesserella</taxon>
    </lineage>
</organism>
<feature type="chain" id="PRO_5042676778" evidence="2">
    <location>
        <begin position="17"/>
        <end position="170"/>
    </location>
</feature>
<dbReference type="Proteomes" id="UP000662736">
    <property type="component" value="Chromosome"/>
</dbReference>
<dbReference type="Proteomes" id="UP001148834">
    <property type="component" value="Unassembled WGS sequence"/>
</dbReference>
<evidence type="ECO:0000256" key="2">
    <source>
        <dbReference type="SAM" id="SignalP"/>
    </source>
</evidence>
<dbReference type="SUPFAM" id="SSF56925">
    <property type="entry name" value="OMPA-like"/>
    <property type="match status" value="1"/>
</dbReference>
<feature type="domain" description="Outer membrane protein beta-barrel" evidence="3">
    <location>
        <begin position="6"/>
        <end position="170"/>
    </location>
</feature>
<dbReference type="KEGG" id="hpak:JT17_05070"/>
<evidence type="ECO:0000313" key="6">
    <source>
        <dbReference type="EMBL" id="WGE11199.1"/>
    </source>
</evidence>
<dbReference type="EMBL" id="JAODIR010000053">
    <property type="protein sequence ID" value="MDD2168732.1"/>
    <property type="molecule type" value="Genomic_DNA"/>
</dbReference>
<sequence length="170" mass="18477">MKRFIVVALLSSSALAAPVGETFTGGGIGMDVTTTKYKNGDLQGKQAIGINFTLDYAIDYGRNLIGIIDGKAKLGSSNIFHDIKQKSQYSIGYAQGYRLLPDILPYVKLHYSISKISDFGSFKGIGYAIGVKYAISNDIEVGLEYSKNNLKRNGTKLKGNAIGTNLSYRF</sequence>
<reference evidence="5" key="1">
    <citation type="submission" date="2021-03" db="EMBL/GenBank/DDBJ databases">
        <title>Characterization of a novel Integrative Conjugative Element in Glaesserella parasuis.</title>
        <authorList>
            <person name="Hu G."/>
            <person name="Sun H."/>
        </authorList>
    </citation>
    <scope>NUCLEOTIDE SEQUENCE</scope>
    <source>
        <strain evidence="5">GHP1807</strain>
    </source>
</reference>
<dbReference type="InterPro" id="IPR027385">
    <property type="entry name" value="Beta-barrel_OMP"/>
</dbReference>
<evidence type="ECO:0000313" key="5">
    <source>
        <dbReference type="EMBL" id="QSX18108.1"/>
    </source>
</evidence>
<gene>
    <name evidence="5" type="ORF">J1G54_02400</name>
    <name evidence="4" type="ORF">N5925_09145</name>
    <name evidence="6" type="ORF">QBL01_02420</name>
</gene>
<accession>A0A084EXR1</accession>
<dbReference type="Proteomes" id="UP001222296">
    <property type="component" value="Chromosome"/>
</dbReference>